<evidence type="ECO:0000313" key="3">
    <source>
        <dbReference type="Proteomes" id="UP001071279"/>
    </source>
</evidence>
<reference evidence="2" key="1">
    <citation type="submission" date="2022-12" db="EMBL/GenBank/DDBJ databases">
        <title>Comparative genomics of Legionella pneumophila isolates from the West Bank and Germany support molecular epidemiology of Legionnaires disease.</title>
        <authorList>
            <person name="Zayed A.R."/>
            <person name="Bitar D.M."/>
            <person name="Steinert M."/>
            <person name="Lueck C."/>
            <person name="Brettar I."/>
            <person name="Hoefle M.G."/>
            <person name="Bunk B."/>
        </authorList>
    </citation>
    <scope>NUCLEOTIDE SEQUENCE</scope>
    <source>
        <strain evidence="2">H23</strain>
    </source>
</reference>
<dbReference type="Proteomes" id="UP001071279">
    <property type="component" value="Unassembled WGS sequence"/>
</dbReference>
<dbReference type="EMBL" id="JAPXIC010000032">
    <property type="protein sequence ID" value="MCZ4718679.1"/>
    <property type="molecule type" value="Genomic_DNA"/>
</dbReference>
<evidence type="ECO:0000256" key="1">
    <source>
        <dbReference type="ARBA" id="ARBA00006484"/>
    </source>
</evidence>
<dbReference type="RefSeq" id="WP_013101781.1">
    <property type="nucleotide sequence ID" value="NZ_CP114576.1"/>
</dbReference>
<dbReference type="AlphaFoldDB" id="A0AAP3MB99"/>
<dbReference type="PANTHER" id="PTHR42879:SF6">
    <property type="entry name" value="NADPH-DEPENDENT REDUCTASE BACG"/>
    <property type="match status" value="1"/>
</dbReference>
<sequence length="264" mass="28453">MDLHLTGKVALIAGGSSGIGLATAQQLAQEGCCLLLCGRTQTRLESAKASILAKSPYCMIEIFERDVYEVEVAQLLVAQAVRCFGTIDILVNSTEGASFTPDTEVFSNQSWLEACEKKLLGYIRLIQHVFEFMKTQYSGKIINVVGLTGKEPSSNLMMSGVINAGLMNFIKTFSKTAAQHNVCITGINPGFILTPRYQSLIHTLSKASGHPDELIEKNICEEIPLKRIGKAQEVAALITFLASSLADYITGTTICIDGGLSQGV</sequence>
<dbReference type="SUPFAM" id="SSF51735">
    <property type="entry name" value="NAD(P)-binding Rossmann-fold domains"/>
    <property type="match status" value="1"/>
</dbReference>
<dbReference type="InterPro" id="IPR002347">
    <property type="entry name" value="SDR_fam"/>
</dbReference>
<proteinExistence type="inferred from homology"/>
<evidence type="ECO:0000313" key="2">
    <source>
        <dbReference type="EMBL" id="MCZ4718679.1"/>
    </source>
</evidence>
<protein>
    <submittedName>
        <fullName evidence="2">SDR family oxidoreductase</fullName>
    </submittedName>
</protein>
<name>A0AAP3MB99_LEGPN</name>
<comment type="caution">
    <text evidence="2">The sequence shown here is derived from an EMBL/GenBank/DDBJ whole genome shotgun (WGS) entry which is preliminary data.</text>
</comment>
<organism evidence="2 3">
    <name type="scientific">Legionella pneumophila</name>
    <dbReference type="NCBI Taxonomy" id="446"/>
    <lineage>
        <taxon>Bacteria</taxon>
        <taxon>Pseudomonadati</taxon>
        <taxon>Pseudomonadota</taxon>
        <taxon>Gammaproteobacteria</taxon>
        <taxon>Legionellales</taxon>
        <taxon>Legionellaceae</taxon>
        <taxon>Legionella</taxon>
    </lineage>
</organism>
<dbReference type="Gene3D" id="3.40.50.720">
    <property type="entry name" value="NAD(P)-binding Rossmann-like Domain"/>
    <property type="match status" value="1"/>
</dbReference>
<accession>A0AAP3MB99</accession>
<gene>
    <name evidence="2" type="ORF">O6C86_05535</name>
</gene>
<dbReference type="PANTHER" id="PTHR42879">
    <property type="entry name" value="3-OXOACYL-(ACYL-CARRIER-PROTEIN) REDUCTASE"/>
    <property type="match status" value="1"/>
</dbReference>
<dbReference type="InterPro" id="IPR036291">
    <property type="entry name" value="NAD(P)-bd_dom_sf"/>
</dbReference>
<dbReference type="InterPro" id="IPR050259">
    <property type="entry name" value="SDR"/>
</dbReference>
<dbReference type="Pfam" id="PF13561">
    <property type="entry name" value="adh_short_C2"/>
    <property type="match status" value="1"/>
</dbReference>
<dbReference type="PRINTS" id="PR00081">
    <property type="entry name" value="GDHRDH"/>
</dbReference>
<comment type="similarity">
    <text evidence="1">Belongs to the short-chain dehydrogenases/reductases (SDR) family.</text>
</comment>